<dbReference type="GO" id="GO:0098552">
    <property type="term" value="C:side of membrane"/>
    <property type="evidence" value="ECO:0007669"/>
    <property type="project" value="UniProtKB-KW"/>
</dbReference>
<evidence type="ECO:0000256" key="2">
    <source>
        <dbReference type="ARBA" id="ARBA00004613"/>
    </source>
</evidence>
<keyword evidence="5" id="KW-0325">Glycoprotein</keyword>
<keyword evidence="7" id="KW-1015">Disulfide bond</keyword>
<keyword evidence="4" id="KW-0964">Secreted</keyword>
<dbReference type="InterPro" id="IPR008427">
    <property type="entry name" value="Extracellular_membr_CFEM_dom"/>
</dbReference>
<dbReference type="Pfam" id="PF05730">
    <property type="entry name" value="CFEM"/>
    <property type="match status" value="1"/>
</dbReference>
<keyword evidence="6 9" id="KW-0732">Signal</keyword>
<feature type="chain" id="PRO_5018110498" description="CFEM domain-containing protein" evidence="9">
    <location>
        <begin position="19"/>
        <end position="201"/>
    </location>
</feature>
<reference evidence="11 12" key="1">
    <citation type="journal article" date="2014" name="PLoS ONE">
        <title>De novo Genome Assembly of the Fungal Plant Pathogen Pyrenophora semeniperda.</title>
        <authorList>
            <person name="Soliai M.M."/>
            <person name="Meyer S.E."/>
            <person name="Udall J.A."/>
            <person name="Elzinga D.E."/>
            <person name="Hermansen R.A."/>
            <person name="Bodily P.M."/>
            <person name="Hart A.A."/>
            <person name="Coleman C.E."/>
        </authorList>
    </citation>
    <scope>NUCLEOTIDE SEQUENCE [LARGE SCALE GENOMIC DNA]</scope>
    <source>
        <strain evidence="11 12">CCB06</strain>
        <tissue evidence="11">Mycelium</tissue>
    </source>
</reference>
<dbReference type="EMBL" id="KE747809">
    <property type="protein sequence ID" value="RMZ66466.1"/>
    <property type="molecule type" value="Genomic_DNA"/>
</dbReference>
<evidence type="ECO:0000256" key="8">
    <source>
        <dbReference type="ARBA" id="ARBA00023288"/>
    </source>
</evidence>
<evidence type="ECO:0000256" key="9">
    <source>
        <dbReference type="SAM" id="SignalP"/>
    </source>
</evidence>
<evidence type="ECO:0000313" key="12">
    <source>
        <dbReference type="Proteomes" id="UP000265663"/>
    </source>
</evidence>
<evidence type="ECO:0000256" key="4">
    <source>
        <dbReference type="ARBA" id="ARBA00022525"/>
    </source>
</evidence>
<keyword evidence="8" id="KW-0449">Lipoprotein</keyword>
<name>A0A3M7LWA8_9PLEO</name>
<keyword evidence="5" id="KW-0336">GPI-anchor</keyword>
<evidence type="ECO:0000256" key="5">
    <source>
        <dbReference type="ARBA" id="ARBA00022622"/>
    </source>
</evidence>
<comment type="similarity">
    <text evidence="3">Belongs to the RBT5 family.</text>
</comment>
<evidence type="ECO:0000313" key="11">
    <source>
        <dbReference type="EMBL" id="RMZ66466.1"/>
    </source>
</evidence>
<gene>
    <name evidence="11" type="ORF">GMOD_00001802</name>
</gene>
<protein>
    <recommendedName>
        <fullName evidence="10">CFEM domain-containing protein</fullName>
    </recommendedName>
</protein>
<sequence>MQISQVAAILSFSAAASAAVTFNLTQAYKEGNWEKYHCLNNEKAKSWLPKCLHTCQDSANMADGCAPDDFACHCINYSVYTNTLSNAFKLIEPCAFPPAKGGKGTCTSDELKAARPVVQDMCNFFNATLYANYRECEQDLSEQVTYDIIRKENTIAIDHAKADNAKADDAKAGNGKAGNGKFDDMMDDIFGDFFGEDSLNF</sequence>
<organism evidence="11 12">
    <name type="scientific">Pyrenophora seminiperda CCB06</name>
    <dbReference type="NCBI Taxonomy" id="1302712"/>
    <lineage>
        <taxon>Eukaryota</taxon>
        <taxon>Fungi</taxon>
        <taxon>Dikarya</taxon>
        <taxon>Ascomycota</taxon>
        <taxon>Pezizomycotina</taxon>
        <taxon>Dothideomycetes</taxon>
        <taxon>Pleosporomycetidae</taxon>
        <taxon>Pleosporales</taxon>
        <taxon>Pleosporineae</taxon>
        <taxon>Pleosporaceae</taxon>
        <taxon>Pyrenophora</taxon>
    </lineage>
</organism>
<dbReference type="Proteomes" id="UP000265663">
    <property type="component" value="Unassembled WGS sequence"/>
</dbReference>
<evidence type="ECO:0000256" key="6">
    <source>
        <dbReference type="ARBA" id="ARBA00022729"/>
    </source>
</evidence>
<keyword evidence="12" id="KW-1185">Reference proteome</keyword>
<dbReference type="OrthoDB" id="3932980at2759"/>
<dbReference type="AlphaFoldDB" id="A0A3M7LWA8"/>
<evidence type="ECO:0000256" key="3">
    <source>
        <dbReference type="ARBA" id="ARBA00010031"/>
    </source>
</evidence>
<dbReference type="GO" id="GO:0005576">
    <property type="term" value="C:extracellular region"/>
    <property type="evidence" value="ECO:0007669"/>
    <property type="project" value="UniProtKB-SubCell"/>
</dbReference>
<evidence type="ECO:0000256" key="1">
    <source>
        <dbReference type="ARBA" id="ARBA00004589"/>
    </source>
</evidence>
<accession>A0A3M7LWA8</accession>
<keyword evidence="5" id="KW-0472">Membrane</keyword>
<feature type="domain" description="CFEM" evidence="10">
    <location>
        <begin position="47"/>
        <end position="123"/>
    </location>
</feature>
<comment type="subcellular location">
    <subcellularLocation>
        <location evidence="1">Membrane</location>
        <topology evidence="1">Lipid-anchor</topology>
        <topology evidence="1">GPI-anchor</topology>
    </subcellularLocation>
    <subcellularLocation>
        <location evidence="2">Secreted</location>
    </subcellularLocation>
</comment>
<feature type="signal peptide" evidence="9">
    <location>
        <begin position="1"/>
        <end position="18"/>
    </location>
</feature>
<evidence type="ECO:0000256" key="7">
    <source>
        <dbReference type="ARBA" id="ARBA00023157"/>
    </source>
</evidence>
<evidence type="ECO:0000259" key="10">
    <source>
        <dbReference type="Pfam" id="PF05730"/>
    </source>
</evidence>
<proteinExistence type="inferred from homology"/>